<accession>A0A2T7UNL7</accession>
<reference evidence="13 14" key="1">
    <citation type="journal article" date="2011" name="Syst. Appl. Microbiol.">
        <title>Defluviimonas denitrificans gen. nov., sp. nov., and Pararhodobacter aggregans gen. nov., sp. nov., non-phototrophic Rhodobacteraceae from the biofilter of a marine aquaculture.</title>
        <authorList>
            <person name="Foesel B.U."/>
            <person name="Drake H.L."/>
            <person name="Schramm A."/>
        </authorList>
    </citation>
    <scope>NUCLEOTIDE SEQUENCE [LARGE SCALE GENOMIC DNA]</scope>
    <source>
        <strain evidence="13 14">D1-19</strain>
    </source>
</reference>
<name>A0A2T7UNL7_9RHOB</name>
<dbReference type="SUPFAM" id="SSF54523">
    <property type="entry name" value="Pili subunits"/>
    <property type="match status" value="1"/>
</dbReference>
<keyword evidence="14" id="KW-1185">Reference proteome</keyword>
<evidence type="ECO:0000256" key="7">
    <source>
        <dbReference type="ARBA" id="ARBA00022989"/>
    </source>
</evidence>
<keyword evidence="4" id="KW-0488">Methylation</keyword>
<dbReference type="InterPro" id="IPR012902">
    <property type="entry name" value="N_methyl_site"/>
</dbReference>
<dbReference type="NCBIfam" id="TIGR02532">
    <property type="entry name" value="IV_pilin_GFxxxE"/>
    <property type="match status" value="1"/>
</dbReference>
<protein>
    <recommendedName>
        <fullName evidence="2">Type II secretion system protein H</fullName>
    </recommendedName>
    <alternativeName>
        <fullName evidence="10">General secretion pathway protein H</fullName>
    </alternativeName>
</protein>
<proteinExistence type="inferred from homology"/>
<evidence type="ECO:0000256" key="2">
    <source>
        <dbReference type="ARBA" id="ARBA00021549"/>
    </source>
</evidence>
<evidence type="ECO:0000256" key="4">
    <source>
        <dbReference type="ARBA" id="ARBA00022481"/>
    </source>
</evidence>
<dbReference type="RefSeq" id="WP_107753117.1">
    <property type="nucleotide sequence ID" value="NZ_QBKF01000009.1"/>
</dbReference>
<keyword evidence="6 11" id="KW-0812">Transmembrane</keyword>
<sequence length="166" mass="16978">MPISPVGKGDSRLPARGFTLIELLVVVAIIAILSLGVGLSAGGIFARPGAVSAAERLVQADQRARDRALLGRGTLGLVPGDGGWAVARRTGTAWQAEGPALTLGASRLTWEVAGRPYLPGLNGPREEVPPVQIAPDGGSTPYAVTILTGSQRRICRAPAGGPLACE</sequence>
<dbReference type="AlphaFoldDB" id="A0A2T7UNL7"/>
<comment type="caution">
    <text evidence="13">The sequence shown here is derived from an EMBL/GenBank/DDBJ whole genome shotgun (WGS) entry which is preliminary data.</text>
</comment>
<evidence type="ECO:0000256" key="8">
    <source>
        <dbReference type="ARBA" id="ARBA00023136"/>
    </source>
</evidence>
<gene>
    <name evidence="13" type="ORF">DDE23_16555</name>
</gene>
<dbReference type="Pfam" id="PF12019">
    <property type="entry name" value="GspH"/>
    <property type="match status" value="1"/>
</dbReference>
<dbReference type="GO" id="GO:0015627">
    <property type="term" value="C:type II protein secretion system complex"/>
    <property type="evidence" value="ECO:0007669"/>
    <property type="project" value="InterPro"/>
</dbReference>
<comment type="similarity">
    <text evidence="9">Belongs to the GSP H family.</text>
</comment>
<dbReference type="Pfam" id="PF07963">
    <property type="entry name" value="N_methyl"/>
    <property type="match status" value="1"/>
</dbReference>
<evidence type="ECO:0000256" key="11">
    <source>
        <dbReference type="SAM" id="Phobius"/>
    </source>
</evidence>
<dbReference type="OrthoDB" id="7872816at2"/>
<evidence type="ECO:0000313" key="14">
    <source>
        <dbReference type="Proteomes" id="UP000244810"/>
    </source>
</evidence>
<dbReference type="GO" id="GO:0015628">
    <property type="term" value="P:protein secretion by the type II secretion system"/>
    <property type="evidence" value="ECO:0007669"/>
    <property type="project" value="InterPro"/>
</dbReference>
<keyword evidence="8 11" id="KW-0472">Membrane</keyword>
<evidence type="ECO:0000256" key="3">
    <source>
        <dbReference type="ARBA" id="ARBA00022475"/>
    </source>
</evidence>
<feature type="domain" description="General secretion pathway GspH" evidence="12">
    <location>
        <begin position="53"/>
        <end position="160"/>
    </location>
</feature>
<dbReference type="Gene3D" id="3.30.700.10">
    <property type="entry name" value="Glycoprotein, Type 4 Pilin"/>
    <property type="match status" value="1"/>
</dbReference>
<dbReference type="InterPro" id="IPR045584">
    <property type="entry name" value="Pilin-like"/>
</dbReference>
<organism evidence="13 14">
    <name type="scientific">Pararhodobacter aggregans</name>
    <dbReference type="NCBI Taxonomy" id="404875"/>
    <lineage>
        <taxon>Bacteria</taxon>
        <taxon>Pseudomonadati</taxon>
        <taxon>Pseudomonadota</taxon>
        <taxon>Alphaproteobacteria</taxon>
        <taxon>Rhodobacterales</taxon>
        <taxon>Paracoccaceae</taxon>
        <taxon>Pararhodobacter</taxon>
    </lineage>
</organism>
<evidence type="ECO:0000259" key="12">
    <source>
        <dbReference type="Pfam" id="PF12019"/>
    </source>
</evidence>
<dbReference type="PROSITE" id="PS00409">
    <property type="entry name" value="PROKAR_NTER_METHYL"/>
    <property type="match status" value="1"/>
</dbReference>
<dbReference type="Proteomes" id="UP000244810">
    <property type="component" value="Unassembled WGS sequence"/>
</dbReference>
<keyword evidence="5" id="KW-0997">Cell inner membrane</keyword>
<evidence type="ECO:0000256" key="5">
    <source>
        <dbReference type="ARBA" id="ARBA00022519"/>
    </source>
</evidence>
<keyword evidence="7 11" id="KW-1133">Transmembrane helix</keyword>
<evidence type="ECO:0000256" key="1">
    <source>
        <dbReference type="ARBA" id="ARBA00004377"/>
    </source>
</evidence>
<evidence type="ECO:0000256" key="9">
    <source>
        <dbReference type="ARBA" id="ARBA00025772"/>
    </source>
</evidence>
<evidence type="ECO:0000313" key="13">
    <source>
        <dbReference type="EMBL" id="PVE46257.1"/>
    </source>
</evidence>
<evidence type="ECO:0000256" key="6">
    <source>
        <dbReference type="ARBA" id="ARBA00022692"/>
    </source>
</evidence>
<keyword evidence="3" id="KW-1003">Cell membrane</keyword>
<feature type="transmembrane region" description="Helical" evidence="11">
    <location>
        <begin position="20"/>
        <end position="46"/>
    </location>
</feature>
<dbReference type="EMBL" id="QDDR01000009">
    <property type="protein sequence ID" value="PVE46257.1"/>
    <property type="molecule type" value="Genomic_DNA"/>
</dbReference>
<comment type="subcellular location">
    <subcellularLocation>
        <location evidence="1">Cell inner membrane</location>
        <topology evidence="1">Single-pass membrane protein</topology>
    </subcellularLocation>
</comment>
<evidence type="ECO:0000256" key="10">
    <source>
        <dbReference type="ARBA" id="ARBA00030775"/>
    </source>
</evidence>
<dbReference type="InterPro" id="IPR022346">
    <property type="entry name" value="T2SS_GspH"/>
</dbReference>
<dbReference type="GO" id="GO:0005886">
    <property type="term" value="C:plasma membrane"/>
    <property type="evidence" value="ECO:0007669"/>
    <property type="project" value="UniProtKB-SubCell"/>
</dbReference>